<reference evidence="5 6" key="1">
    <citation type="submission" date="2024-04" db="EMBL/GenBank/DDBJ databases">
        <title>Genome sequencing and metabolic network reconstruction of aminoacids and betaine degradation by Anoxynatronum sibiricum.</title>
        <authorList>
            <person name="Detkova E.N."/>
            <person name="Boltjanskaja Y.V."/>
            <person name="Mardanov A.V."/>
            <person name="Kevbrin V."/>
        </authorList>
    </citation>
    <scope>NUCLEOTIDE SEQUENCE [LARGE SCALE GENOMIC DNA]</scope>
    <source>
        <strain evidence="5 6">Z-7981</strain>
    </source>
</reference>
<dbReference type="PROSITE" id="PS01124">
    <property type="entry name" value="HTH_ARAC_FAMILY_2"/>
    <property type="match status" value="1"/>
</dbReference>
<evidence type="ECO:0000256" key="1">
    <source>
        <dbReference type="ARBA" id="ARBA00023015"/>
    </source>
</evidence>
<organism evidence="5 6">
    <name type="scientific">Anoxynatronum sibiricum</name>
    <dbReference type="NCBI Taxonomy" id="210623"/>
    <lineage>
        <taxon>Bacteria</taxon>
        <taxon>Bacillati</taxon>
        <taxon>Bacillota</taxon>
        <taxon>Clostridia</taxon>
        <taxon>Eubacteriales</taxon>
        <taxon>Clostridiaceae</taxon>
        <taxon>Anoxynatronum</taxon>
    </lineage>
</organism>
<evidence type="ECO:0000256" key="2">
    <source>
        <dbReference type="ARBA" id="ARBA00023125"/>
    </source>
</evidence>
<keyword evidence="3" id="KW-0804">Transcription</keyword>
<dbReference type="InterPro" id="IPR009057">
    <property type="entry name" value="Homeodomain-like_sf"/>
</dbReference>
<dbReference type="Gene3D" id="1.10.10.60">
    <property type="entry name" value="Homeodomain-like"/>
    <property type="match status" value="2"/>
</dbReference>
<accession>A0ABU9VVE6</accession>
<dbReference type="PANTHER" id="PTHR43280:SF2">
    <property type="entry name" value="HTH-TYPE TRANSCRIPTIONAL REGULATOR EXSA"/>
    <property type="match status" value="1"/>
</dbReference>
<dbReference type="InterPro" id="IPR014710">
    <property type="entry name" value="RmlC-like_jellyroll"/>
</dbReference>
<dbReference type="SUPFAM" id="SSF46689">
    <property type="entry name" value="Homeodomain-like"/>
    <property type="match status" value="2"/>
</dbReference>
<dbReference type="RefSeq" id="WP_343186450.1">
    <property type="nucleotide sequence ID" value="NZ_JBCITM010000012.1"/>
</dbReference>
<keyword evidence="2" id="KW-0238">DNA-binding</keyword>
<dbReference type="Pfam" id="PF12833">
    <property type="entry name" value="HTH_18"/>
    <property type="match status" value="1"/>
</dbReference>
<evidence type="ECO:0000256" key="3">
    <source>
        <dbReference type="ARBA" id="ARBA00023163"/>
    </source>
</evidence>
<dbReference type="EMBL" id="JBCITM010000012">
    <property type="protein sequence ID" value="MEN1761145.1"/>
    <property type="molecule type" value="Genomic_DNA"/>
</dbReference>
<evidence type="ECO:0000259" key="4">
    <source>
        <dbReference type="PROSITE" id="PS01124"/>
    </source>
</evidence>
<gene>
    <name evidence="5" type="ORF">AAIG11_11700</name>
</gene>
<dbReference type="InterPro" id="IPR037923">
    <property type="entry name" value="HTH-like"/>
</dbReference>
<dbReference type="Gene3D" id="2.60.120.10">
    <property type="entry name" value="Jelly Rolls"/>
    <property type="match status" value="1"/>
</dbReference>
<dbReference type="PANTHER" id="PTHR43280">
    <property type="entry name" value="ARAC-FAMILY TRANSCRIPTIONAL REGULATOR"/>
    <property type="match status" value="1"/>
</dbReference>
<keyword evidence="1" id="KW-0805">Transcription regulation</keyword>
<dbReference type="Pfam" id="PF02311">
    <property type="entry name" value="AraC_binding"/>
    <property type="match status" value="1"/>
</dbReference>
<dbReference type="PROSITE" id="PS00041">
    <property type="entry name" value="HTH_ARAC_FAMILY_1"/>
    <property type="match status" value="1"/>
</dbReference>
<dbReference type="InterPro" id="IPR003313">
    <property type="entry name" value="AraC-bd"/>
</dbReference>
<comment type="caution">
    <text evidence="5">The sequence shown here is derived from an EMBL/GenBank/DDBJ whole genome shotgun (WGS) entry which is preliminary data.</text>
</comment>
<dbReference type="InterPro" id="IPR018062">
    <property type="entry name" value="HTH_AraC-typ_CS"/>
</dbReference>
<dbReference type="SUPFAM" id="SSF51215">
    <property type="entry name" value="Regulatory protein AraC"/>
    <property type="match status" value="1"/>
</dbReference>
<evidence type="ECO:0000313" key="5">
    <source>
        <dbReference type="EMBL" id="MEN1761145.1"/>
    </source>
</evidence>
<dbReference type="SMART" id="SM00342">
    <property type="entry name" value="HTH_ARAC"/>
    <property type="match status" value="1"/>
</dbReference>
<dbReference type="Proteomes" id="UP001407405">
    <property type="component" value="Unassembled WGS sequence"/>
</dbReference>
<feature type="domain" description="HTH araC/xylS-type" evidence="4">
    <location>
        <begin position="172"/>
        <end position="270"/>
    </location>
</feature>
<proteinExistence type="predicted"/>
<dbReference type="InterPro" id="IPR018060">
    <property type="entry name" value="HTH_AraC"/>
</dbReference>
<evidence type="ECO:0000313" key="6">
    <source>
        <dbReference type="Proteomes" id="UP001407405"/>
    </source>
</evidence>
<protein>
    <submittedName>
        <fullName evidence="5">AraC family transcriptional regulator</fullName>
    </submittedName>
</protein>
<name>A0ABU9VVE6_9CLOT</name>
<sequence>MEHNRIDMNYRTLTAQNQGLSDHFHIGYEMILVTEGESVFTINDQIRHFNTHSLIFINNLEKHRMQTYKTPYSRYIIIIEADYFDSVMKDPALLSIFKIRPKDFKNGFQLRTEDVQPIQQLFEALGGIHQKKEEFWQIEFTGLLSQLMVLLFRGYRQYFPIQNIDKAERRIFEIQAFIDEHFKKPISLEFLAEEFYVNKYYLAHSFKEVTGFTIKQYILLKKIAFAKNELYFTEKSITEVGMDSGFNSQSHFIRMFQQKENKTPLQFRKHYRKKSGVSGER</sequence>
<keyword evidence="6" id="KW-1185">Reference proteome</keyword>